<evidence type="ECO:0000313" key="2">
    <source>
        <dbReference type="Proteomes" id="UP000322000"/>
    </source>
</evidence>
<evidence type="ECO:0000313" key="3">
    <source>
        <dbReference type="RefSeq" id="XP_026734361.1"/>
    </source>
</evidence>
<dbReference type="KEGG" id="tnl:113498530"/>
<gene>
    <name evidence="3" type="primary">LOC113498530</name>
</gene>
<dbReference type="AlphaFoldDB" id="A0A7E5W261"/>
<dbReference type="GeneID" id="113498530"/>
<protein>
    <submittedName>
        <fullName evidence="3">Uncharacterized protein LOC113498530</fullName>
    </submittedName>
</protein>
<name>A0A7E5W261_TRINI</name>
<keyword evidence="2" id="KW-1185">Reference proteome</keyword>
<dbReference type="OrthoDB" id="7771330at2759"/>
<reference evidence="3" key="1">
    <citation type="submission" date="2025-08" db="UniProtKB">
        <authorList>
            <consortium name="RefSeq"/>
        </authorList>
    </citation>
    <scope>IDENTIFICATION</scope>
</reference>
<accession>A0A7E5W261</accession>
<keyword evidence="1" id="KW-0732">Signal</keyword>
<evidence type="ECO:0000256" key="1">
    <source>
        <dbReference type="SAM" id="SignalP"/>
    </source>
</evidence>
<sequence length="603" mass="67377">MLQKITLACLLVASVYGAGLWNPDLRTTFGLNPLGIGSSQFIPKAKSIDEAISMNWVKRDRPAGPAGLESLELWCPADDCSFCSLFDDTGYIAGVQIGVSKSRMSDWVFDPAVTGFTSWTTTIKGQTAEFYTIQLYFISAEILATKKEDRLASRNKDLLIQHGYVWMTAFNGELYALSTDTSLLGTSQSEFTTQACVLWMGQHYYHKMSKTTPCAGDTLFPWFALMDSDQLIGLGFMTFGKYTVDSNVQDLFEHPDESAVKMIVSDGPQCLYDLTRTRGVLTMHVYFIDTPQLVGCPIFAYCRHLFTTMLQKSVLLCLLAACAHGLWEPNLKARFGPSLFGDVFVKMARNIDEAIEMKWVKRDRPAGPAGLESLELWCPADDCSFCTLLDDTGYPAGVQVGVAKSRVKEMKYDASVTGFTSWTTTINGAPAEFYTIALYFVSAEILKKSKESRIADRKEGQMLHYGNIWMTGYNGKLYALPLDTSLLGTSQSDFTKQSCVPWMGQHYYYKMTKETTCSAETLFPWFPLVDSNQIIGLGFMSFIKYEVDENVKDLFEHPDEAAVKLIVSNGPECLYELARNYGVLTMHVYLIESPRKIGCSLFG</sequence>
<feature type="chain" id="PRO_5028978454" evidence="1">
    <location>
        <begin position="18"/>
        <end position="603"/>
    </location>
</feature>
<organism evidence="2 3">
    <name type="scientific">Trichoplusia ni</name>
    <name type="common">Cabbage looper</name>
    <dbReference type="NCBI Taxonomy" id="7111"/>
    <lineage>
        <taxon>Eukaryota</taxon>
        <taxon>Metazoa</taxon>
        <taxon>Ecdysozoa</taxon>
        <taxon>Arthropoda</taxon>
        <taxon>Hexapoda</taxon>
        <taxon>Insecta</taxon>
        <taxon>Pterygota</taxon>
        <taxon>Neoptera</taxon>
        <taxon>Endopterygota</taxon>
        <taxon>Lepidoptera</taxon>
        <taxon>Glossata</taxon>
        <taxon>Ditrysia</taxon>
        <taxon>Noctuoidea</taxon>
        <taxon>Noctuidae</taxon>
        <taxon>Plusiinae</taxon>
        <taxon>Trichoplusia</taxon>
    </lineage>
</organism>
<dbReference type="InParanoid" id="A0A7E5W261"/>
<dbReference type="Proteomes" id="UP000322000">
    <property type="component" value="Chromosome 11"/>
</dbReference>
<proteinExistence type="predicted"/>
<feature type="signal peptide" evidence="1">
    <location>
        <begin position="1"/>
        <end position="17"/>
    </location>
</feature>
<dbReference type="RefSeq" id="XP_026734361.1">
    <property type="nucleotide sequence ID" value="XM_026878560.1"/>
</dbReference>